<proteinExistence type="inferred from homology"/>
<reference evidence="7 8" key="1">
    <citation type="submission" date="2016-03" db="EMBL/GenBank/DDBJ databases">
        <authorList>
            <person name="Ploux O."/>
        </authorList>
    </citation>
    <scope>NUCLEOTIDE SEQUENCE [LARGE SCALE GENOMIC DNA]</scope>
    <source>
        <strain evidence="7 8">URUG2</strain>
    </source>
</reference>
<dbReference type="EMBL" id="FJUY01000018">
    <property type="protein sequence ID" value="CZT23841.1"/>
    <property type="molecule type" value="Genomic_DNA"/>
</dbReference>
<keyword evidence="5" id="KW-0496">Mitochondrion</keyword>
<evidence type="ECO:0000313" key="7">
    <source>
        <dbReference type="EMBL" id="CZT23841.1"/>
    </source>
</evidence>
<organism evidence="7 8">
    <name type="scientific">Ramularia collo-cygni</name>
    <dbReference type="NCBI Taxonomy" id="112498"/>
    <lineage>
        <taxon>Eukaryota</taxon>
        <taxon>Fungi</taxon>
        <taxon>Dikarya</taxon>
        <taxon>Ascomycota</taxon>
        <taxon>Pezizomycotina</taxon>
        <taxon>Dothideomycetes</taxon>
        <taxon>Dothideomycetidae</taxon>
        <taxon>Mycosphaerellales</taxon>
        <taxon>Mycosphaerellaceae</taxon>
        <taxon>Ramularia</taxon>
    </lineage>
</organism>
<dbReference type="RefSeq" id="XP_023630565.1">
    <property type="nucleotide sequence ID" value="XM_023774797.1"/>
</dbReference>
<dbReference type="SUPFAM" id="SSF56112">
    <property type="entry name" value="Protein kinase-like (PK-like)"/>
    <property type="match status" value="1"/>
</dbReference>
<evidence type="ECO:0000313" key="8">
    <source>
        <dbReference type="Proteomes" id="UP000225277"/>
    </source>
</evidence>
<dbReference type="InterPro" id="IPR051035">
    <property type="entry name" value="Mito_inheritance_9"/>
</dbReference>
<keyword evidence="8" id="KW-1185">Reference proteome</keyword>
<comment type="subcellular location">
    <subcellularLocation>
        <location evidence="1">Mitochondrion</location>
    </subcellularLocation>
</comment>
<evidence type="ECO:0000256" key="4">
    <source>
        <dbReference type="ARBA" id="ARBA00022946"/>
    </source>
</evidence>
<keyword evidence="4" id="KW-0809">Transit peptide</keyword>
<protein>
    <recommendedName>
        <fullName evidence="3">Altered inheritance of mitochondria protein 9, mitochondrial</fullName>
    </recommendedName>
    <alternativeName>
        <fullName evidence="6">Found in mitochondrial proteome protein 29</fullName>
    </alternativeName>
</protein>
<dbReference type="OrthoDB" id="2968323at2759"/>
<dbReference type="PANTHER" id="PTHR36091:SF1">
    <property type="entry name" value="ALTERED INHERITANCE OF MITOCHONDRIA PROTEIN 9, MITOCHONDRIAL"/>
    <property type="match status" value="1"/>
</dbReference>
<evidence type="ECO:0000256" key="3">
    <source>
        <dbReference type="ARBA" id="ARBA00016197"/>
    </source>
</evidence>
<evidence type="ECO:0000256" key="6">
    <source>
        <dbReference type="ARBA" id="ARBA00031849"/>
    </source>
</evidence>
<evidence type="ECO:0000256" key="1">
    <source>
        <dbReference type="ARBA" id="ARBA00004173"/>
    </source>
</evidence>
<name>A0A2D3VHV9_9PEZI</name>
<comment type="similarity">
    <text evidence="2">Belongs to the AIM9 family.</text>
</comment>
<dbReference type="GeneID" id="35604624"/>
<gene>
    <name evidence="7" type="ORF">RCC_09555</name>
</gene>
<sequence>MLAQRVDKVIASEVATMDFVRNVVGIPVPKVLAWDGQVSNHAESEYILMEQAEGTQLSDLWTDMDIYDKLKVVDDVVDIQKKLQSITFSRLGSLYFTSDAFPGCSKSRHFRNHLPRRQKIRRGAIRNRTCCRKVILGDWNYTRSRPLARCSQLPPRTFQQRAIENLFLRQKQRQSTPLPQIMPTS</sequence>
<dbReference type="PANTHER" id="PTHR36091">
    <property type="entry name" value="ALTERED INHERITANCE OF MITOCHONDRIA PROTEIN 9, MITOCHONDRIAL"/>
    <property type="match status" value="1"/>
</dbReference>
<evidence type="ECO:0000256" key="2">
    <source>
        <dbReference type="ARBA" id="ARBA00005543"/>
    </source>
</evidence>
<dbReference type="AlphaFoldDB" id="A0A2D3VHV9"/>
<evidence type="ECO:0000256" key="5">
    <source>
        <dbReference type="ARBA" id="ARBA00023128"/>
    </source>
</evidence>
<dbReference type="STRING" id="112498.A0A2D3VHV9"/>
<accession>A0A2D3VHV9</accession>
<dbReference type="GO" id="GO:0005739">
    <property type="term" value="C:mitochondrion"/>
    <property type="evidence" value="ECO:0007669"/>
    <property type="project" value="UniProtKB-SubCell"/>
</dbReference>
<dbReference type="InterPro" id="IPR011009">
    <property type="entry name" value="Kinase-like_dom_sf"/>
</dbReference>
<dbReference type="Proteomes" id="UP000225277">
    <property type="component" value="Unassembled WGS sequence"/>
</dbReference>